<dbReference type="Pfam" id="PF20056">
    <property type="entry name" value="DUF6455"/>
    <property type="match status" value="1"/>
</dbReference>
<evidence type="ECO:0000313" key="3">
    <source>
        <dbReference type="Proteomes" id="UP001441944"/>
    </source>
</evidence>
<evidence type="ECO:0000259" key="1">
    <source>
        <dbReference type="Pfam" id="PF20056"/>
    </source>
</evidence>
<gene>
    <name evidence="2" type="ORF">NBRC116598_32990</name>
</gene>
<feature type="domain" description="DUF6455" evidence="1">
    <location>
        <begin position="1"/>
        <end position="81"/>
    </location>
</feature>
<dbReference type="Proteomes" id="UP001441944">
    <property type="component" value="Unassembled WGS sequence"/>
</dbReference>
<comment type="caution">
    <text evidence="2">The sequence shown here is derived from an EMBL/GenBank/DDBJ whole genome shotgun (WGS) entry which is preliminary data.</text>
</comment>
<sequence>MGLFSKLGQSTDLVEGMADRLGVDFATSIAKDPEAEARKFRRAVMACSHCDNQASCADLQAANSQLDEAPSYCRNHDMLAHRPEA</sequence>
<keyword evidence="3" id="KW-1185">Reference proteome</keyword>
<dbReference type="EMBL" id="BAABWU010000015">
    <property type="protein sequence ID" value="GAA6197854.1"/>
    <property type="molecule type" value="Genomic_DNA"/>
</dbReference>
<organism evidence="2 3">
    <name type="scientific">Pseudophaeobacter arcticus</name>
    <dbReference type="NCBI Taxonomy" id="385492"/>
    <lineage>
        <taxon>Bacteria</taxon>
        <taxon>Pseudomonadati</taxon>
        <taxon>Pseudomonadota</taxon>
        <taxon>Alphaproteobacteria</taxon>
        <taxon>Rhodobacterales</taxon>
        <taxon>Paracoccaceae</taxon>
        <taxon>Pseudophaeobacter</taxon>
    </lineage>
</organism>
<name>A0ABQ0AQ29_9RHOB</name>
<evidence type="ECO:0000313" key="2">
    <source>
        <dbReference type="EMBL" id="GAA6197854.1"/>
    </source>
</evidence>
<proteinExistence type="predicted"/>
<dbReference type="RefSeq" id="WP_353401629.1">
    <property type="nucleotide sequence ID" value="NZ_BAABWU010000015.1"/>
</dbReference>
<dbReference type="InterPro" id="IPR045601">
    <property type="entry name" value="DUF6455"/>
</dbReference>
<accession>A0ABQ0AQ29</accession>
<protein>
    <recommendedName>
        <fullName evidence="1">DUF6455 domain-containing protein</fullName>
    </recommendedName>
</protein>
<reference evidence="2 3" key="1">
    <citation type="submission" date="2024-04" db="EMBL/GenBank/DDBJ databases">
        <title>Draft genome sequence of Pseudophaeobacter arcticus NBRC 116598.</title>
        <authorList>
            <person name="Miyakawa T."/>
            <person name="Kusuya Y."/>
            <person name="Miura T."/>
        </authorList>
    </citation>
    <scope>NUCLEOTIDE SEQUENCE [LARGE SCALE GENOMIC DNA]</scope>
    <source>
        <strain evidence="2 3">SU-CL00105</strain>
    </source>
</reference>